<evidence type="ECO:0000256" key="5">
    <source>
        <dbReference type="ARBA" id="ARBA00022989"/>
    </source>
</evidence>
<dbReference type="PANTHER" id="PTHR24229">
    <property type="entry name" value="NEUROPEPTIDES RECEPTOR"/>
    <property type="match status" value="1"/>
</dbReference>
<dbReference type="AlphaFoldDB" id="A0A5N5SPH8"/>
<comment type="similarity">
    <text evidence="2 12">Belongs to the G-protein coupled receptor 1 family.</text>
</comment>
<evidence type="ECO:0000313" key="16">
    <source>
        <dbReference type="EMBL" id="KAB7495926.1"/>
    </source>
</evidence>
<feature type="transmembrane region" description="Helical" evidence="14">
    <location>
        <begin position="319"/>
        <end position="342"/>
    </location>
</feature>
<evidence type="ECO:0000256" key="8">
    <source>
        <dbReference type="ARBA" id="ARBA00023157"/>
    </source>
</evidence>
<dbReference type="GO" id="GO:0043005">
    <property type="term" value="C:neuron projection"/>
    <property type="evidence" value="ECO:0007669"/>
    <property type="project" value="TreeGrafter"/>
</dbReference>
<keyword evidence="7 14" id="KW-0472">Membrane</keyword>
<feature type="compositionally biased region" description="Basic and acidic residues" evidence="13">
    <location>
        <begin position="422"/>
        <end position="432"/>
    </location>
</feature>
<dbReference type="InterPro" id="IPR017452">
    <property type="entry name" value="GPCR_Rhodpsn_7TM"/>
</dbReference>
<keyword evidence="5 14" id="KW-1133">Transmembrane helix</keyword>
<organism evidence="16 17">
    <name type="scientific">Armadillidium nasatum</name>
    <dbReference type="NCBI Taxonomy" id="96803"/>
    <lineage>
        <taxon>Eukaryota</taxon>
        <taxon>Metazoa</taxon>
        <taxon>Ecdysozoa</taxon>
        <taxon>Arthropoda</taxon>
        <taxon>Crustacea</taxon>
        <taxon>Multicrustacea</taxon>
        <taxon>Malacostraca</taxon>
        <taxon>Eumalacostraca</taxon>
        <taxon>Peracarida</taxon>
        <taxon>Isopoda</taxon>
        <taxon>Oniscidea</taxon>
        <taxon>Crinocheta</taxon>
        <taxon>Armadillidiidae</taxon>
        <taxon>Armadillidium</taxon>
    </lineage>
</organism>
<comment type="subcellular location">
    <subcellularLocation>
        <location evidence="1">Cell membrane</location>
        <topology evidence="1">Multi-pass membrane protein</topology>
    </subcellularLocation>
</comment>
<feature type="transmembrane region" description="Helical" evidence="14">
    <location>
        <begin position="279"/>
        <end position="299"/>
    </location>
</feature>
<feature type="transmembrane region" description="Helical" evidence="14">
    <location>
        <begin position="110"/>
        <end position="134"/>
    </location>
</feature>
<evidence type="ECO:0000256" key="11">
    <source>
        <dbReference type="ARBA" id="ARBA00023224"/>
    </source>
</evidence>
<keyword evidence="11 12" id="KW-0807">Transducer</keyword>
<proteinExistence type="inferred from homology"/>
<evidence type="ECO:0000256" key="3">
    <source>
        <dbReference type="ARBA" id="ARBA00022475"/>
    </source>
</evidence>
<evidence type="ECO:0000256" key="12">
    <source>
        <dbReference type="RuleBase" id="RU000688"/>
    </source>
</evidence>
<keyword evidence="4 12" id="KW-0812">Transmembrane</keyword>
<evidence type="ECO:0000256" key="9">
    <source>
        <dbReference type="ARBA" id="ARBA00023170"/>
    </source>
</evidence>
<evidence type="ECO:0000256" key="10">
    <source>
        <dbReference type="ARBA" id="ARBA00023180"/>
    </source>
</evidence>
<name>A0A5N5SPH8_9CRUS</name>
<dbReference type="PROSITE" id="PS50262">
    <property type="entry name" value="G_PROTEIN_RECEP_F1_2"/>
    <property type="match status" value="1"/>
</dbReference>
<dbReference type="Gene3D" id="1.20.1070.10">
    <property type="entry name" value="Rhodopsin 7-helix transmembrane proteins"/>
    <property type="match status" value="1"/>
</dbReference>
<evidence type="ECO:0000259" key="15">
    <source>
        <dbReference type="PROSITE" id="PS50262"/>
    </source>
</evidence>
<feature type="region of interest" description="Disordered" evidence="13">
    <location>
        <begin position="378"/>
        <end position="397"/>
    </location>
</feature>
<evidence type="ECO:0000256" key="13">
    <source>
        <dbReference type="SAM" id="MobiDB-lite"/>
    </source>
</evidence>
<keyword evidence="17" id="KW-1185">Reference proteome</keyword>
<dbReference type="GO" id="GO:0004994">
    <property type="term" value="F:somatostatin receptor activity"/>
    <property type="evidence" value="ECO:0007669"/>
    <property type="project" value="InterPro"/>
</dbReference>
<reference evidence="16 17" key="1">
    <citation type="journal article" date="2019" name="PLoS Biol.">
        <title>Sex chromosomes control vertical transmission of feminizing Wolbachia symbionts in an isopod.</title>
        <authorList>
            <person name="Becking T."/>
            <person name="Chebbi M.A."/>
            <person name="Giraud I."/>
            <person name="Moumen B."/>
            <person name="Laverre T."/>
            <person name="Caubet Y."/>
            <person name="Peccoud J."/>
            <person name="Gilbert C."/>
            <person name="Cordaux R."/>
        </authorList>
    </citation>
    <scope>NUCLEOTIDE SEQUENCE [LARGE SCALE GENOMIC DNA]</scope>
    <source>
        <strain evidence="16">ANa2</strain>
        <tissue evidence="16">Whole body excluding digestive tract and cuticle</tissue>
    </source>
</reference>
<comment type="caution">
    <text evidence="16">The sequence shown here is derived from an EMBL/GenBank/DDBJ whole genome shotgun (WGS) entry which is preliminary data.</text>
</comment>
<feature type="domain" description="G-protein coupled receptors family 1 profile" evidence="15">
    <location>
        <begin position="89"/>
        <end position="339"/>
    </location>
</feature>
<evidence type="ECO:0000313" key="17">
    <source>
        <dbReference type="Proteomes" id="UP000326759"/>
    </source>
</evidence>
<feature type="compositionally biased region" description="Basic and acidic residues" evidence="13">
    <location>
        <begin position="379"/>
        <end position="395"/>
    </location>
</feature>
<feature type="transmembrane region" description="Helical" evidence="14">
    <location>
        <begin position="235"/>
        <end position="258"/>
    </location>
</feature>
<keyword evidence="3" id="KW-1003">Cell membrane</keyword>
<keyword evidence="10" id="KW-0325">Glycoprotein</keyword>
<accession>A0A5N5SPH8</accession>
<keyword evidence="9 12" id="KW-0675">Receptor</keyword>
<sequence length="443" mass="49905">MLKLQTTSVDSSSMDFLFNSSNIIVNESFFINESFTDIDSPFNCSLFNISIHLNSTNCTFPEGTSSINMVANIVLQICYALAFVVGLCGNSLVIYVIIRFSKMQTVTNFYILNLAVADELFVFGIPFLMITSWIGYWSFGFIMCKIYMTITSLNQFTSSLFLTIMSADRYIAVCHPINSPKFRTPLISKLVAATAWTTSAFMIVPVFLYAQTSTTNGVVTCNIFWTNNVNTIFTVYSFILAFGIPVLLFFIFYSLVLLKLRTVGPASKSKEKKKSHRKVTKMVLTVITVYVFCYLPYWVLQLVLLNSPPKQNQSPLMVVLFVFSSCLTYVNSAINPILYAFLSDNFKKSFMKACTCAARNEANSVLQFETSVFPRRYRRDSARPSRQSLRTERKSSITPGVVARDLTISSKVTLTPNVTPTIKEEKSEEHRNGHPVTVLSSQL</sequence>
<dbReference type="InterPro" id="IPR000276">
    <property type="entry name" value="GPCR_Rhodpsn"/>
</dbReference>
<dbReference type="PANTHER" id="PTHR24229:SF40">
    <property type="entry name" value="ALLATOSTATIN C RECEPTOR 1-RELATED"/>
    <property type="match status" value="1"/>
</dbReference>
<dbReference type="PRINTS" id="PR00237">
    <property type="entry name" value="GPCRRHODOPSN"/>
</dbReference>
<dbReference type="GO" id="GO:0042277">
    <property type="term" value="F:peptide binding"/>
    <property type="evidence" value="ECO:0007669"/>
    <property type="project" value="TreeGrafter"/>
</dbReference>
<evidence type="ECO:0000256" key="4">
    <source>
        <dbReference type="ARBA" id="ARBA00022692"/>
    </source>
</evidence>
<gene>
    <name evidence="16" type="primary">Sstr2_0</name>
    <name evidence="16" type="ORF">Anas_05100</name>
</gene>
<dbReference type="InterPro" id="IPR000586">
    <property type="entry name" value="Somatstn_rcpt"/>
</dbReference>
<dbReference type="PRINTS" id="PR00246">
    <property type="entry name" value="SOMATOSTATNR"/>
</dbReference>
<keyword evidence="6 12" id="KW-0297">G-protein coupled receptor</keyword>
<feature type="transmembrane region" description="Helical" evidence="14">
    <location>
        <begin position="186"/>
        <end position="210"/>
    </location>
</feature>
<feature type="transmembrane region" description="Helical" evidence="14">
    <location>
        <begin position="73"/>
        <end position="98"/>
    </location>
</feature>
<evidence type="ECO:0000256" key="14">
    <source>
        <dbReference type="SAM" id="Phobius"/>
    </source>
</evidence>
<evidence type="ECO:0000256" key="2">
    <source>
        <dbReference type="ARBA" id="ARBA00010663"/>
    </source>
</evidence>
<dbReference type="PROSITE" id="PS00237">
    <property type="entry name" value="G_PROTEIN_RECEP_F1_1"/>
    <property type="match status" value="1"/>
</dbReference>
<dbReference type="EMBL" id="SEYY01021951">
    <property type="protein sequence ID" value="KAB7495926.1"/>
    <property type="molecule type" value="Genomic_DNA"/>
</dbReference>
<dbReference type="OrthoDB" id="6076970at2759"/>
<dbReference type="Proteomes" id="UP000326759">
    <property type="component" value="Unassembled WGS sequence"/>
</dbReference>
<evidence type="ECO:0000256" key="6">
    <source>
        <dbReference type="ARBA" id="ARBA00023040"/>
    </source>
</evidence>
<protein>
    <submittedName>
        <fullName evidence="16">Somatostatin receptor type 2</fullName>
    </submittedName>
</protein>
<feature type="region of interest" description="Disordered" evidence="13">
    <location>
        <begin position="421"/>
        <end position="443"/>
    </location>
</feature>
<dbReference type="GO" id="GO:0005886">
    <property type="term" value="C:plasma membrane"/>
    <property type="evidence" value="ECO:0007669"/>
    <property type="project" value="UniProtKB-SubCell"/>
</dbReference>
<keyword evidence="8" id="KW-1015">Disulfide bond</keyword>
<dbReference type="SUPFAM" id="SSF81321">
    <property type="entry name" value="Family A G protein-coupled receptor-like"/>
    <property type="match status" value="1"/>
</dbReference>
<evidence type="ECO:0000256" key="7">
    <source>
        <dbReference type="ARBA" id="ARBA00023136"/>
    </source>
</evidence>
<dbReference type="Pfam" id="PF00001">
    <property type="entry name" value="7tm_1"/>
    <property type="match status" value="1"/>
</dbReference>
<evidence type="ECO:0000256" key="1">
    <source>
        <dbReference type="ARBA" id="ARBA00004651"/>
    </source>
</evidence>